<comment type="subcellular location">
    <subcellularLocation>
        <location evidence="2">Cell membrane</location>
        <topology evidence="2">Multi-pass membrane protein</topology>
    </subcellularLocation>
</comment>
<dbReference type="GO" id="GO:0005886">
    <property type="term" value="C:plasma membrane"/>
    <property type="evidence" value="ECO:0007669"/>
    <property type="project" value="UniProtKB-SubCell"/>
</dbReference>
<reference evidence="4 5" key="1">
    <citation type="submission" date="2019-03" db="EMBL/GenBank/DDBJ databases">
        <title>Genomic Encyclopedia of Type Strains, Phase IV (KMG-IV): sequencing the most valuable type-strain genomes for metagenomic binning, comparative biology and taxonomic classification.</title>
        <authorList>
            <person name="Goeker M."/>
        </authorList>
    </citation>
    <scope>NUCLEOTIDE SEQUENCE [LARGE SCALE GENOMIC DNA]</scope>
    <source>
        <strain evidence="4 5">DSM 16380</strain>
    </source>
</reference>
<comment type="caution">
    <text evidence="4">The sequence shown here is derived from an EMBL/GenBank/DDBJ whole genome shotgun (WGS) entry which is preliminary data.</text>
</comment>
<sequence length="188" mass="19497">MISQLSQAKQWFAANEKLGFWIKAFVGANLIALFAQISIPLPYVPITGQTLAVLVVGLALGSKAGATAAAIYLLEGAMGLPVFAGGAGGFARILGASGGYLLSYVPAMFLLGYFSDKGALESLWKTALAALLASVVIYAFGLIQLSFFLPAGKSVLAVGLYPFIAGDLLKAALASVLVVPTHRLFSKL</sequence>
<name>A0A4R2NCD6_9PAST</name>
<feature type="transmembrane region" description="Helical" evidence="3">
    <location>
        <begin position="155"/>
        <end position="179"/>
    </location>
</feature>
<accession>A0A4R2NCD6</accession>
<dbReference type="GO" id="GO:0015225">
    <property type="term" value="F:biotin transmembrane transporter activity"/>
    <property type="evidence" value="ECO:0007669"/>
    <property type="project" value="UniProtKB-UniRule"/>
</dbReference>
<dbReference type="InterPro" id="IPR003784">
    <property type="entry name" value="BioY"/>
</dbReference>
<evidence type="ECO:0000313" key="5">
    <source>
        <dbReference type="Proteomes" id="UP000295537"/>
    </source>
</evidence>
<feature type="transmembrane region" description="Helical" evidence="3">
    <location>
        <begin position="93"/>
        <end position="114"/>
    </location>
</feature>
<keyword evidence="2" id="KW-1003">Cell membrane</keyword>
<protein>
    <recommendedName>
        <fullName evidence="2">Biotin transporter</fullName>
    </recommendedName>
</protein>
<organism evidence="4 5">
    <name type="scientific">Nicoletella semolina</name>
    <dbReference type="NCBI Taxonomy" id="271160"/>
    <lineage>
        <taxon>Bacteria</taxon>
        <taxon>Pseudomonadati</taxon>
        <taxon>Pseudomonadota</taxon>
        <taxon>Gammaproteobacteria</taxon>
        <taxon>Pasteurellales</taxon>
        <taxon>Pasteurellaceae</taxon>
        <taxon>Nicoletella</taxon>
    </lineage>
</organism>
<dbReference type="EMBL" id="SLXJ01000001">
    <property type="protein sequence ID" value="TCP18797.1"/>
    <property type="molecule type" value="Genomic_DNA"/>
</dbReference>
<keyword evidence="3" id="KW-0812">Transmembrane</keyword>
<evidence type="ECO:0000313" key="4">
    <source>
        <dbReference type="EMBL" id="TCP18797.1"/>
    </source>
</evidence>
<keyword evidence="2 3" id="KW-0472">Membrane</keyword>
<dbReference type="AlphaFoldDB" id="A0A4R2NCD6"/>
<proteinExistence type="inferred from homology"/>
<feature type="transmembrane region" description="Helical" evidence="3">
    <location>
        <begin position="51"/>
        <end position="73"/>
    </location>
</feature>
<keyword evidence="5" id="KW-1185">Reference proteome</keyword>
<dbReference type="PANTHER" id="PTHR34295">
    <property type="entry name" value="BIOTIN TRANSPORTER BIOY"/>
    <property type="match status" value="1"/>
</dbReference>
<dbReference type="RefSeq" id="WP_132500409.1">
    <property type="nucleotide sequence ID" value="NZ_LVXA01000001.1"/>
</dbReference>
<keyword evidence="3" id="KW-1133">Transmembrane helix</keyword>
<evidence type="ECO:0000256" key="1">
    <source>
        <dbReference type="ARBA" id="ARBA00010692"/>
    </source>
</evidence>
<dbReference type="Proteomes" id="UP000295537">
    <property type="component" value="Unassembled WGS sequence"/>
</dbReference>
<dbReference type="Gene3D" id="1.10.1760.20">
    <property type="match status" value="1"/>
</dbReference>
<evidence type="ECO:0000256" key="2">
    <source>
        <dbReference type="PIRNR" id="PIRNR016661"/>
    </source>
</evidence>
<dbReference type="OrthoDB" id="9803495at2"/>
<feature type="transmembrane region" description="Helical" evidence="3">
    <location>
        <begin position="126"/>
        <end position="149"/>
    </location>
</feature>
<gene>
    <name evidence="4" type="ORF">EV693_10162</name>
</gene>
<dbReference type="PIRSF" id="PIRSF016661">
    <property type="entry name" value="BioY"/>
    <property type="match status" value="1"/>
</dbReference>
<feature type="transmembrane region" description="Helical" evidence="3">
    <location>
        <begin position="20"/>
        <end position="39"/>
    </location>
</feature>
<comment type="similarity">
    <text evidence="1 2">Belongs to the BioY family.</text>
</comment>
<evidence type="ECO:0000256" key="3">
    <source>
        <dbReference type="SAM" id="Phobius"/>
    </source>
</evidence>
<dbReference type="PANTHER" id="PTHR34295:SF1">
    <property type="entry name" value="BIOTIN TRANSPORTER BIOY"/>
    <property type="match status" value="1"/>
</dbReference>
<dbReference type="Pfam" id="PF02632">
    <property type="entry name" value="BioY"/>
    <property type="match status" value="1"/>
</dbReference>
<keyword evidence="2" id="KW-0813">Transport</keyword>